<name>E2A2J6_CAMFO</name>
<proteinExistence type="predicted"/>
<accession>E2A2J6</accession>
<feature type="non-terminal residue" evidence="1">
    <location>
        <position position="68"/>
    </location>
</feature>
<gene>
    <name evidence="1" type="ORF">EAG_00324</name>
</gene>
<dbReference type="Proteomes" id="UP000000311">
    <property type="component" value="Unassembled WGS sequence"/>
</dbReference>
<reference evidence="1 2" key="1">
    <citation type="journal article" date="2010" name="Science">
        <title>Genomic comparison of the ants Camponotus floridanus and Harpegnathos saltator.</title>
        <authorList>
            <person name="Bonasio R."/>
            <person name="Zhang G."/>
            <person name="Ye C."/>
            <person name="Mutti N.S."/>
            <person name="Fang X."/>
            <person name="Qin N."/>
            <person name="Donahue G."/>
            <person name="Yang P."/>
            <person name="Li Q."/>
            <person name="Li C."/>
            <person name="Zhang P."/>
            <person name="Huang Z."/>
            <person name="Berger S.L."/>
            <person name="Reinberg D."/>
            <person name="Wang J."/>
            <person name="Liebig J."/>
        </authorList>
    </citation>
    <scope>NUCLEOTIDE SEQUENCE [LARGE SCALE GENOMIC DNA]</scope>
    <source>
        <strain evidence="2">C129</strain>
    </source>
</reference>
<evidence type="ECO:0000313" key="2">
    <source>
        <dbReference type="Proteomes" id="UP000000311"/>
    </source>
</evidence>
<protein>
    <submittedName>
        <fullName evidence="1">Uncharacterized protein</fullName>
    </submittedName>
</protein>
<dbReference type="EMBL" id="GL436071">
    <property type="protein sequence ID" value="EFN72343.1"/>
    <property type="molecule type" value="Genomic_DNA"/>
</dbReference>
<sequence length="68" mass="7992">YEKGDLVMIRNFESTPGINKKMIPQFRGPYEISRVLRNDRYVVSDPAGCQNTQRLYSGTWDVNNLRPW</sequence>
<feature type="non-terminal residue" evidence="1">
    <location>
        <position position="1"/>
    </location>
</feature>
<keyword evidence="2" id="KW-1185">Reference proteome</keyword>
<dbReference type="AlphaFoldDB" id="E2A2J6"/>
<dbReference type="OrthoDB" id="7699516at2759"/>
<organism evidence="2">
    <name type="scientific">Camponotus floridanus</name>
    <name type="common">Florida carpenter ant</name>
    <dbReference type="NCBI Taxonomy" id="104421"/>
    <lineage>
        <taxon>Eukaryota</taxon>
        <taxon>Metazoa</taxon>
        <taxon>Ecdysozoa</taxon>
        <taxon>Arthropoda</taxon>
        <taxon>Hexapoda</taxon>
        <taxon>Insecta</taxon>
        <taxon>Pterygota</taxon>
        <taxon>Neoptera</taxon>
        <taxon>Endopterygota</taxon>
        <taxon>Hymenoptera</taxon>
        <taxon>Apocrita</taxon>
        <taxon>Aculeata</taxon>
        <taxon>Formicoidea</taxon>
        <taxon>Formicidae</taxon>
        <taxon>Formicinae</taxon>
        <taxon>Camponotus</taxon>
    </lineage>
</organism>
<dbReference type="InParanoid" id="E2A2J6"/>
<evidence type="ECO:0000313" key="1">
    <source>
        <dbReference type="EMBL" id="EFN72343.1"/>
    </source>
</evidence>
<dbReference type="OMA" id="WEAKNIR"/>